<organism evidence="2 3">
    <name type="scientific">Trueperella pyogenes</name>
    <dbReference type="NCBI Taxonomy" id="1661"/>
    <lineage>
        <taxon>Bacteria</taxon>
        <taxon>Bacillati</taxon>
        <taxon>Actinomycetota</taxon>
        <taxon>Actinomycetes</taxon>
        <taxon>Actinomycetales</taxon>
        <taxon>Actinomycetaceae</taxon>
        <taxon>Trueperella</taxon>
    </lineage>
</organism>
<dbReference type="Proteomes" id="UP000275951">
    <property type="component" value="Chromosome"/>
</dbReference>
<dbReference type="InterPro" id="IPR009839">
    <property type="entry name" value="SseB_N"/>
</dbReference>
<sequence length="246" mass="26189">MVDLNRILSPNPYADDDGSITPELAAAYGEPELVRVTAIVAALRRVIVPVVPHPHPERDSRGRGAEAIDADEPDDADLLECPDEDLVRVEFPGGRHGLPIFSSVKTLRTWNSQARPVPVDVSKVASAALQRADGVLVLDPGPKQTWLGRSATAALASNTPWVAPWDDPQIVERIASGIEGDLPGLERISISPGRNGSAVVVLSLAAALDRDDATNIAHTVSAIIGADEYVKSRLDVVEIRPFVSVA</sequence>
<accession>A0A3Q9GGL3</accession>
<proteinExistence type="predicted"/>
<evidence type="ECO:0000313" key="3">
    <source>
        <dbReference type="Proteomes" id="UP000275951"/>
    </source>
</evidence>
<evidence type="ECO:0000259" key="1">
    <source>
        <dbReference type="Pfam" id="PF07179"/>
    </source>
</evidence>
<dbReference type="RefSeq" id="WP_126919763.1">
    <property type="nucleotide sequence ID" value="NZ_CP033905.1"/>
</dbReference>
<evidence type="ECO:0000313" key="2">
    <source>
        <dbReference type="EMBL" id="AZR06178.1"/>
    </source>
</evidence>
<protein>
    <submittedName>
        <fullName evidence="2">SseB family protein</fullName>
    </submittedName>
</protein>
<reference evidence="2 3" key="1">
    <citation type="submission" date="2018-11" db="EMBL/GenBank/DDBJ databases">
        <title>Multidrug-resistant genes are associated with an 42-kb island TGI1 carrying a complex class 1 integron in a Trueperella pyogenes.</title>
        <authorList>
            <person name="Dong W."/>
        </authorList>
    </citation>
    <scope>NUCLEOTIDE SEQUENCE [LARGE SCALE GENOMIC DNA]</scope>
    <source>
        <strain evidence="2 3">TP4</strain>
    </source>
</reference>
<dbReference type="EMBL" id="CP033905">
    <property type="protein sequence ID" value="AZR06178.1"/>
    <property type="molecule type" value="Genomic_DNA"/>
</dbReference>
<name>A0A3Q9GGL3_9ACTO</name>
<gene>
    <name evidence="2" type="ORF">EBQ10_01965</name>
</gene>
<feature type="domain" description="SseB protein N-terminal" evidence="1">
    <location>
        <begin position="24"/>
        <end position="143"/>
    </location>
</feature>
<dbReference type="Pfam" id="PF07179">
    <property type="entry name" value="SseB"/>
    <property type="match status" value="1"/>
</dbReference>
<dbReference type="AlphaFoldDB" id="A0A3Q9GGL3"/>